<name>A0ABM7GGE7_9GAMM</name>
<keyword evidence="2" id="KW-1185">Reference proteome</keyword>
<proteinExistence type="predicted"/>
<evidence type="ECO:0000313" key="2">
    <source>
        <dbReference type="Proteomes" id="UP000289555"/>
    </source>
</evidence>
<dbReference type="Proteomes" id="UP000289555">
    <property type="component" value="Chromosome"/>
</dbReference>
<organism evidence="1 2">
    <name type="scientific">Vreelandella olivaria</name>
    <dbReference type="NCBI Taxonomy" id="390919"/>
    <lineage>
        <taxon>Bacteria</taxon>
        <taxon>Pseudomonadati</taxon>
        <taxon>Pseudomonadota</taxon>
        <taxon>Gammaproteobacteria</taxon>
        <taxon>Oceanospirillales</taxon>
        <taxon>Halomonadaceae</taxon>
        <taxon>Vreelandella</taxon>
    </lineage>
</organism>
<sequence length="117" mass="12387">MVARGWQYGLCAEQQRCPTKRLAENRIDTTGEALKEALGSGISWDPLTGSQLIIDFDNGNRANDALGMLLGLNDTGLGAAEGMIAPGTAAAPPLSTTKWPVFLPMWPPSAVMGKTLM</sequence>
<accession>A0ABM7GGE7</accession>
<reference evidence="2" key="1">
    <citation type="journal article" date="2019" name="Microbiol. Resour. Announc.">
        <title>Complete Genome Sequence of Halomonas olivaria, a Moderately Halophilic Bacterium Isolated from Olive Processing Effluents, Obtained by Nanopore Sequencing.</title>
        <authorList>
            <person name="Nagata S."/>
            <person name="Ii K.M."/>
            <person name="Tsukimi T."/>
            <person name="Miura M.C."/>
            <person name="Galipon J."/>
            <person name="Arakawa K."/>
        </authorList>
    </citation>
    <scope>NUCLEOTIDE SEQUENCE [LARGE SCALE GENOMIC DNA]</scope>
    <source>
        <strain evidence="2">TYRC17</strain>
    </source>
</reference>
<evidence type="ECO:0000313" key="1">
    <source>
        <dbReference type="EMBL" id="BBI49691.1"/>
    </source>
</evidence>
<protein>
    <submittedName>
        <fullName evidence="1">Uncharacterized protein</fullName>
    </submittedName>
</protein>
<dbReference type="EMBL" id="AP019416">
    <property type="protein sequence ID" value="BBI49691.1"/>
    <property type="molecule type" value="Genomic_DNA"/>
</dbReference>
<gene>
    <name evidence="1" type="ORF">HORIV_21120</name>
</gene>